<dbReference type="InterPro" id="IPR020846">
    <property type="entry name" value="MFS_dom"/>
</dbReference>
<feature type="transmembrane region" description="Helical" evidence="6">
    <location>
        <begin position="45"/>
        <end position="63"/>
    </location>
</feature>
<evidence type="ECO:0000256" key="1">
    <source>
        <dbReference type="ARBA" id="ARBA00004651"/>
    </source>
</evidence>
<feature type="transmembrane region" description="Helical" evidence="6">
    <location>
        <begin position="75"/>
        <end position="98"/>
    </location>
</feature>
<evidence type="ECO:0000256" key="6">
    <source>
        <dbReference type="SAM" id="Phobius"/>
    </source>
</evidence>
<dbReference type="SUPFAM" id="SSF103473">
    <property type="entry name" value="MFS general substrate transporter"/>
    <property type="match status" value="1"/>
</dbReference>
<feature type="domain" description="Major facilitator superfamily (MFS) profile" evidence="7">
    <location>
        <begin position="8"/>
        <end position="381"/>
    </location>
</feature>
<feature type="transmembrane region" description="Helical" evidence="6">
    <location>
        <begin position="269"/>
        <end position="288"/>
    </location>
</feature>
<feature type="transmembrane region" description="Helical" evidence="6">
    <location>
        <begin position="134"/>
        <end position="158"/>
    </location>
</feature>
<keyword evidence="3 6" id="KW-0812">Transmembrane</keyword>
<sequence>MEKLWNRHFVAVCLSSFFLFMTFYILAVTLPIFVTDELHAPQNRIGLVMTVFVIAAVIFRPLAGKWLDERDRKRILLYSMVLFLLCTCAYLIVGQFYGLLVLRFIHGIGFGVAATATGAIAVELVPASRKGEGVGFFSLFMSLAMVVGPFLGLTMLQYFDFNVLFGLCAALSLLSVVCVCVMRLPERMPRKEEPAKGWRKFAEPAAVPVSLAGSLLAFSYGAITTFLSVYAKELGMSAYASFFFMVFAAMIVVSRPFTGKLYDRRGPHVLVYPGFVLFVGGMIVLSLAGTPAVLLAAGGILGLGFGALLPSFQTMAIEASPPHRRGLATATYFMLFDTGYGIGSALLGVVAAHSGYRTMYGTAGLAVACAAVLYYALPHRMMNRRRRQQLV</sequence>
<feature type="transmembrane region" description="Helical" evidence="6">
    <location>
        <begin position="236"/>
        <end position="257"/>
    </location>
</feature>
<reference evidence="8 9" key="1">
    <citation type="submission" date="2024-09" db="EMBL/GenBank/DDBJ databases">
        <authorList>
            <person name="Sun Q."/>
            <person name="Mori K."/>
        </authorList>
    </citation>
    <scope>NUCLEOTIDE SEQUENCE [LARGE SCALE GENOMIC DNA]</scope>
    <source>
        <strain evidence="8 9">CCM 7759</strain>
    </source>
</reference>
<dbReference type="PANTHER" id="PTHR23531:SF2">
    <property type="entry name" value="PERMEASE"/>
    <property type="match status" value="1"/>
</dbReference>
<dbReference type="PROSITE" id="PS50850">
    <property type="entry name" value="MFS"/>
    <property type="match status" value="1"/>
</dbReference>
<comment type="subcellular location">
    <subcellularLocation>
        <location evidence="1">Cell membrane</location>
        <topology evidence="1">Multi-pass membrane protein</topology>
    </subcellularLocation>
</comment>
<evidence type="ECO:0000313" key="8">
    <source>
        <dbReference type="EMBL" id="MFC0211274.1"/>
    </source>
</evidence>
<dbReference type="RefSeq" id="WP_377468354.1">
    <property type="nucleotide sequence ID" value="NZ_JBHLWN010000014.1"/>
</dbReference>
<dbReference type="PROSITE" id="PS00217">
    <property type="entry name" value="SUGAR_TRANSPORT_2"/>
    <property type="match status" value="1"/>
</dbReference>
<proteinExistence type="predicted"/>
<keyword evidence="2" id="KW-0813">Transport</keyword>
<accession>A0ABV6DF40</accession>
<comment type="caution">
    <text evidence="8">The sequence shown here is derived from an EMBL/GenBank/DDBJ whole genome shotgun (WGS) entry which is preliminary data.</text>
</comment>
<dbReference type="InterPro" id="IPR036259">
    <property type="entry name" value="MFS_trans_sf"/>
</dbReference>
<name>A0ABV6DF40_9BACL</name>
<dbReference type="Pfam" id="PF07690">
    <property type="entry name" value="MFS_1"/>
    <property type="match status" value="1"/>
</dbReference>
<gene>
    <name evidence="8" type="ORF">ACFFK0_02220</name>
</gene>
<evidence type="ECO:0000259" key="7">
    <source>
        <dbReference type="PROSITE" id="PS50850"/>
    </source>
</evidence>
<evidence type="ECO:0000256" key="5">
    <source>
        <dbReference type="ARBA" id="ARBA00023136"/>
    </source>
</evidence>
<protein>
    <submittedName>
        <fullName evidence="8">MFS transporter</fullName>
    </submittedName>
</protein>
<evidence type="ECO:0000256" key="4">
    <source>
        <dbReference type="ARBA" id="ARBA00022989"/>
    </source>
</evidence>
<feature type="transmembrane region" description="Helical" evidence="6">
    <location>
        <begin position="205"/>
        <end position="230"/>
    </location>
</feature>
<dbReference type="Gene3D" id="1.20.1250.20">
    <property type="entry name" value="MFS general substrate transporter like domains"/>
    <property type="match status" value="1"/>
</dbReference>
<feature type="transmembrane region" description="Helical" evidence="6">
    <location>
        <begin position="9"/>
        <end position="33"/>
    </location>
</feature>
<dbReference type="PANTHER" id="PTHR23531">
    <property type="entry name" value="QUINOLENE RESISTANCE PROTEIN NORA"/>
    <property type="match status" value="1"/>
</dbReference>
<organism evidence="8 9">
    <name type="scientific">Paenibacillus chartarius</name>
    <dbReference type="NCBI Taxonomy" id="747481"/>
    <lineage>
        <taxon>Bacteria</taxon>
        <taxon>Bacillati</taxon>
        <taxon>Bacillota</taxon>
        <taxon>Bacilli</taxon>
        <taxon>Bacillales</taxon>
        <taxon>Paenibacillaceae</taxon>
        <taxon>Paenibacillus</taxon>
    </lineage>
</organism>
<evidence type="ECO:0000313" key="9">
    <source>
        <dbReference type="Proteomes" id="UP001589776"/>
    </source>
</evidence>
<dbReference type="InterPro" id="IPR052714">
    <property type="entry name" value="MFS_Exporter"/>
</dbReference>
<dbReference type="Proteomes" id="UP001589776">
    <property type="component" value="Unassembled WGS sequence"/>
</dbReference>
<feature type="transmembrane region" description="Helical" evidence="6">
    <location>
        <begin position="332"/>
        <end position="352"/>
    </location>
</feature>
<dbReference type="EMBL" id="JBHLWN010000014">
    <property type="protein sequence ID" value="MFC0211274.1"/>
    <property type="molecule type" value="Genomic_DNA"/>
</dbReference>
<dbReference type="InterPro" id="IPR011701">
    <property type="entry name" value="MFS"/>
</dbReference>
<feature type="transmembrane region" description="Helical" evidence="6">
    <location>
        <begin position="104"/>
        <end position="122"/>
    </location>
</feature>
<feature type="transmembrane region" description="Helical" evidence="6">
    <location>
        <begin position="294"/>
        <end position="312"/>
    </location>
</feature>
<feature type="transmembrane region" description="Helical" evidence="6">
    <location>
        <begin position="164"/>
        <end position="184"/>
    </location>
</feature>
<dbReference type="CDD" id="cd17489">
    <property type="entry name" value="MFS_YfcJ_like"/>
    <property type="match status" value="1"/>
</dbReference>
<evidence type="ECO:0000256" key="2">
    <source>
        <dbReference type="ARBA" id="ARBA00022448"/>
    </source>
</evidence>
<keyword evidence="5 6" id="KW-0472">Membrane</keyword>
<keyword evidence="9" id="KW-1185">Reference proteome</keyword>
<dbReference type="InterPro" id="IPR005829">
    <property type="entry name" value="Sugar_transporter_CS"/>
</dbReference>
<evidence type="ECO:0000256" key="3">
    <source>
        <dbReference type="ARBA" id="ARBA00022692"/>
    </source>
</evidence>
<feature type="transmembrane region" description="Helical" evidence="6">
    <location>
        <begin position="358"/>
        <end position="377"/>
    </location>
</feature>
<keyword evidence="4 6" id="KW-1133">Transmembrane helix</keyword>